<proteinExistence type="predicted"/>
<reference evidence="1" key="1">
    <citation type="submission" date="2014-11" db="EMBL/GenBank/DDBJ databases">
        <authorList>
            <person name="Amaro Gonzalez C."/>
        </authorList>
    </citation>
    <scope>NUCLEOTIDE SEQUENCE</scope>
</reference>
<name>A0A0E9PYE7_ANGAN</name>
<protein>
    <submittedName>
        <fullName evidence="1">Uncharacterized protein</fullName>
    </submittedName>
</protein>
<evidence type="ECO:0000313" key="1">
    <source>
        <dbReference type="EMBL" id="JAH09110.1"/>
    </source>
</evidence>
<organism evidence="1">
    <name type="scientific">Anguilla anguilla</name>
    <name type="common">European freshwater eel</name>
    <name type="synonym">Muraena anguilla</name>
    <dbReference type="NCBI Taxonomy" id="7936"/>
    <lineage>
        <taxon>Eukaryota</taxon>
        <taxon>Metazoa</taxon>
        <taxon>Chordata</taxon>
        <taxon>Craniata</taxon>
        <taxon>Vertebrata</taxon>
        <taxon>Euteleostomi</taxon>
        <taxon>Actinopterygii</taxon>
        <taxon>Neopterygii</taxon>
        <taxon>Teleostei</taxon>
        <taxon>Anguilliformes</taxon>
        <taxon>Anguillidae</taxon>
        <taxon>Anguilla</taxon>
    </lineage>
</organism>
<sequence length="36" mass="4090">MVWVYSFTSAQIDPLVHIHLQSNNCSTPFLPQLSTN</sequence>
<accession>A0A0E9PYE7</accession>
<reference evidence="1" key="2">
    <citation type="journal article" date="2015" name="Fish Shellfish Immunol.">
        <title>Early steps in the European eel (Anguilla anguilla)-Vibrio vulnificus interaction in the gills: Role of the RtxA13 toxin.</title>
        <authorList>
            <person name="Callol A."/>
            <person name="Pajuelo D."/>
            <person name="Ebbesson L."/>
            <person name="Teles M."/>
            <person name="MacKenzie S."/>
            <person name="Amaro C."/>
        </authorList>
    </citation>
    <scope>NUCLEOTIDE SEQUENCE</scope>
</reference>
<dbReference type="EMBL" id="GBXM01099467">
    <property type="protein sequence ID" value="JAH09110.1"/>
    <property type="molecule type" value="Transcribed_RNA"/>
</dbReference>
<dbReference type="AlphaFoldDB" id="A0A0E9PYE7"/>